<dbReference type="EMBL" id="JAFBDZ010000002">
    <property type="protein sequence ID" value="MBM7585831.1"/>
    <property type="molecule type" value="Genomic_DNA"/>
</dbReference>
<evidence type="ECO:0008006" key="4">
    <source>
        <dbReference type="Google" id="ProtNLM"/>
    </source>
</evidence>
<comment type="caution">
    <text evidence="2">The sequence shown here is derived from an EMBL/GenBank/DDBJ whole genome shotgun (WGS) entry which is preliminary data.</text>
</comment>
<evidence type="ECO:0000313" key="2">
    <source>
        <dbReference type="EMBL" id="MBM7585831.1"/>
    </source>
</evidence>
<dbReference type="Proteomes" id="UP001646157">
    <property type="component" value="Unassembled WGS sequence"/>
</dbReference>
<dbReference type="RefSeq" id="WP_205172561.1">
    <property type="nucleotide sequence ID" value="NZ_JAFBDZ010000002.1"/>
</dbReference>
<accession>A0ABS2NDA6</accession>
<name>A0ABS2NDA6_9BACI</name>
<evidence type="ECO:0000256" key="1">
    <source>
        <dbReference type="SAM" id="MobiDB-lite"/>
    </source>
</evidence>
<proteinExistence type="predicted"/>
<organism evidence="2 3">
    <name type="scientific">Rossellomorea pakistanensis</name>
    <dbReference type="NCBI Taxonomy" id="992288"/>
    <lineage>
        <taxon>Bacteria</taxon>
        <taxon>Bacillati</taxon>
        <taxon>Bacillota</taxon>
        <taxon>Bacilli</taxon>
        <taxon>Bacillales</taxon>
        <taxon>Bacillaceae</taxon>
        <taxon>Rossellomorea</taxon>
    </lineage>
</organism>
<keyword evidence="3" id="KW-1185">Reference proteome</keyword>
<reference evidence="2 3" key="1">
    <citation type="submission" date="2021-01" db="EMBL/GenBank/DDBJ databases">
        <title>Genomic Encyclopedia of Type Strains, Phase IV (KMG-IV): sequencing the most valuable type-strain genomes for metagenomic binning, comparative biology and taxonomic classification.</title>
        <authorList>
            <person name="Goeker M."/>
        </authorList>
    </citation>
    <scope>NUCLEOTIDE SEQUENCE [LARGE SCALE GENOMIC DNA]</scope>
    <source>
        <strain evidence="2 3">DSM 24834</strain>
    </source>
</reference>
<gene>
    <name evidence="2" type="ORF">JOC86_002373</name>
</gene>
<sequence length="62" mass="7610">MRDFKEQLKQWKQQHREVKRYGRKKPQKRRDEVLTDADIRSLMGMNKATYRRGKGGAYRQKQ</sequence>
<evidence type="ECO:0000313" key="3">
    <source>
        <dbReference type="Proteomes" id="UP001646157"/>
    </source>
</evidence>
<protein>
    <recommendedName>
        <fullName evidence="4">Phage protein</fullName>
    </recommendedName>
</protein>
<feature type="compositionally biased region" description="Basic and acidic residues" evidence="1">
    <location>
        <begin position="1"/>
        <end position="20"/>
    </location>
</feature>
<feature type="region of interest" description="Disordered" evidence="1">
    <location>
        <begin position="1"/>
        <end position="32"/>
    </location>
</feature>